<dbReference type="RefSeq" id="WP_168918635.1">
    <property type="nucleotide sequence ID" value="NZ_CP050804.1"/>
</dbReference>
<sequence length="106" mass="12355">MLNSKELSEYIMDQLSDLGSIRSIPMMGGYIFYYKERIFGGIYSKGFMVKITEASKKYMPDSEPEPPYTGAKPMLPVTILDDRKTMQKMIEEMYPELPERKVKKPR</sequence>
<gene>
    <name evidence="2" type="ORF">HC352_06770</name>
</gene>
<proteinExistence type="predicted"/>
<dbReference type="InterPro" id="IPR007076">
    <property type="entry name" value="TfoX_N"/>
</dbReference>
<protein>
    <submittedName>
        <fullName evidence="2">Transcriptional regulator</fullName>
    </submittedName>
</protein>
<evidence type="ECO:0000259" key="1">
    <source>
        <dbReference type="Pfam" id="PF04993"/>
    </source>
</evidence>
<organism evidence="2 3">
    <name type="scientific">Arcanobacterium buesumense</name>
    <dbReference type="NCBI Taxonomy" id="2722751"/>
    <lineage>
        <taxon>Bacteria</taxon>
        <taxon>Bacillati</taxon>
        <taxon>Actinomycetota</taxon>
        <taxon>Actinomycetes</taxon>
        <taxon>Actinomycetales</taxon>
        <taxon>Actinomycetaceae</taxon>
        <taxon>Arcanobacterium</taxon>
    </lineage>
</organism>
<reference evidence="2 3" key="1">
    <citation type="submission" date="2020-03" db="EMBL/GenBank/DDBJ databases">
        <title>Complete genome of Arcanobacterium buesumensis sp. nov. strain 2701.</title>
        <authorList>
            <person name="Borowiak M."/>
            <person name="Alssahen M."/>
            <person name="Laemmler C."/>
            <person name="Malorny B."/>
            <person name="Hassan A."/>
            <person name="Prenger-Berninghoff E."/>
            <person name="Ploetz M."/>
            <person name="Abdulmawjood A."/>
        </authorList>
    </citation>
    <scope>NUCLEOTIDE SEQUENCE [LARGE SCALE GENOMIC DNA]</scope>
    <source>
        <strain evidence="2 3">2701</strain>
    </source>
</reference>
<dbReference type="KEGG" id="arca:HC352_06770"/>
<accession>A0A6H2ENS4</accession>
<dbReference type="SUPFAM" id="SSF159894">
    <property type="entry name" value="YgaC/TfoX-N like"/>
    <property type="match status" value="1"/>
</dbReference>
<dbReference type="Pfam" id="PF04993">
    <property type="entry name" value="TfoX_N"/>
    <property type="match status" value="1"/>
</dbReference>
<dbReference type="AlphaFoldDB" id="A0A6H2ENS4"/>
<feature type="domain" description="TfoX N-terminal" evidence="1">
    <location>
        <begin position="13"/>
        <end position="92"/>
    </location>
</feature>
<evidence type="ECO:0000313" key="2">
    <source>
        <dbReference type="EMBL" id="QJC22714.1"/>
    </source>
</evidence>
<keyword evidence="3" id="KW-1185">Reference proteome</keyword>
<dbReference type="EMBL" id="CP050804">
    <property type="protein sequence ID" value="QJC22714.1"/>
    <property type="molecule type" value="Genomic_DNA"/>
</dbReference>
<dbReference type="Gene3D" id="3.30.1460.30">
    <property type="entry name" value="YgaC/TfoX-N like chaperone"/>
    <property type="match status" value="1"/>
</dbReference>
<name>A0A6H2ENS4_9ACTO</name>
<evidence type="ECO:0000313" key="3">
    <source>
        <dbReference type="Proteomes" id="UP000502298"/>
    </source>
</evidence>
<dbReference type="Proteomes" id="UP000502298">
    <property type="component" value="Chromosome"/>
</dbReference>